<reference evidence="4" key="1">
    <citation type="submission" date="2011-02" db="EMBL/GenBank/DDBJ databases">
        <title>The complete genome of Planctomyces brasiliensis DSM 5305.</title>
        <authorList>
            <person name="Lucas S."/>
            <person name="Copeland A."/>
            <person name="Lapidus A."/>
            <person name="Bruce D."/>
            <person name="Goodwin L."/>
            <person name="Pitluck S."/>
            <person name="Kyrpides N."/>
            <person name="Mavromatis K."/>
            <person name="Pagani I."/>
            <person name="Ivanova N."/>
            <person name="Ovchinnikova G."/>
            <person name="Lu M."/>
            <person name="Detter J.C."/>
            <person name="Han C."/>
            <person name="Land M."/>
            <person name="Hauser L."/>
            <person name="Markowitz V."/>
            <person name="Cheng J.-F."/>
            <person name="Hugenholtz P."/>
            <person name="Woyke T."/>
            <person name="Wu D."/>
            <person name="Tindall B."/>
            <person name="Pomrenke H.G."/>
            <person name="Brambilla E."/>
            <person name="Klenk H.-P."/>
            <person name="Eisen J.A."/>
        </authorList>
    </citation>
    <scope>NUCLEOTIDE SEQUENCE [LARGE SCALE GENOMIC DNA]</scope>
    <source>
        <strain evidence="4">ATCC 49424 / DSM 5305 / JCM 21570 / NBRC 103401 / IFAM 1448</strain>
    </source>
</reference>
<evidence type="ECO:0000256" key="1">
    <source>
        <dbReference type="SAM" id="Phobius"/>
    </source>
</evidence>
<evidence type="ECO:0000313" key="4">
    <source>
        <dbReference type="Proteomes" id="UP000006860"/>
    </source>
</evidence>
<dbReference type="STRING" id="756272.Plabr_2988"/>
<dbReference type="EMBL" id="CP002546">
    <property type="protein sequence ID" value="ADY60585.1"/>
    <property type="molecule type" value="Genomic_DNA"/>
</dbReference>
<keyword evidence="4" id="KW-1185">Reference proteome</keyword>
<dbReference type="Gene3D" id="2.60.120.1440">
    <property type="match status" value="1"/>
</dbReference>
<dbReference type="Gene3D" id="2.60.120.200">
    <property type="match status" value="1"/>
</dbReference>
<feature type="transmembrane region" description="Helical" evidence="1">
    <location>
        <begin position="79"/>
        <end position="100"/>
    </location>
</feature>
<name>F0SH44_RUBBR</name>
<keyword evidence="1" id="KW-1133">Transmembrane helix</keyword>
<dbReference type="InterPro" id="IPR013320">
    <property type="entry name" value="ConA-like_dom_sf"/>
</dbReference>
<proteinExistence type="predicted"/>
<keyword evidence="1" id="KW-0812">Transmembrane</keyword>
<dbReference type="Proteomes" id="UP000006860">
    <property type="component" value="Chromosome"/>
</dbReference>
<dbReference type="SUPFAM" id="SSF49899">
    <property type="entry name" value="Concanavalin A-like lectins/glucanases"/>
    <property type="match status" value="1"/>
</dbReference>
<dbReference type="PANTHER" id="PTHR30273:SF2">
    <property type="entry name" value="PROTEIN FECR"/>
    <property type="match status" value="1"/>
</dbReference>
<dbReference type="Pfam" id="PF13385">
    <property type="entry name" value="Laminin_G_3"/>
    <property type="match status" value="1"/>
</dbReference>
<dbReference type="RefSeq" id="WP_013629306.1">
    <property type="nucleotide sequence ID" value="NC_015174.1"/>
</dbReference>
<evidence type="ECO:0000259" key="2">
    <source>
        <dbReference type="Pfam" id="PF04773"/>
    </source>
</evidence>
<dbReference type="eggNOG" id="COG3712">
    <property type="taxonomic scope" value="Bacteria"/>
</dbReference>
<dbReference type="InterPro" id="IPR012373">
    <property type="entry name" value="Ferrdict_sens_TM"/>
</dbReference>
<dbReference type="KEGG" id="pbs:Plabr_2988"/>
<dbReference type="PANTHER" id="PTHR30273">
    <property type="entry name" value="PERIPLASMIC SIGNAL SENSOR AND SIGMA FACTOR ACTIVATOR FECR-RELATED"/>
    <property type="match status" value="1"/>
</dbReference>
<dbReference type="GO" id="GO:0016989">
    <property type="term" value="F:sigma factor antagonist activity"/>
    <property type="evidence" value="ECO:0007669"/>
    <property type="project" value="TreeGrafter"/>
</dbReference>
<dbReference type="HOGENOM" id="CLU_487353_0_0_0"/>
<keyword evidence="1" id="KW-0472">Membrane</keyword>
<dbReference type="Pfam" id="PF04773">
    <property type="entry name" value="FecR"/>
    <property type="match status" value="1"/>
</dbReference>
<dbReference type="InterPro" id="IPR006860">
    <property type="entry name" value="FecR"/>
</dbReference>
<sequence length="544" mass="60691">MKPDELRSLIDAALEGQISESDFLRLEAELAIDPEARQEYYDRVLLTQLLSAEAAEATERHGTTKSSVPSRRTVRHWRWAFAGMASVSLALLMMVITQQYTAPANTLISSVKEPTNPDALEEELESSGYAIVAGQVDPVWNNEQILAPGSLVPTGELHLKSGVAQFELFSGVTLVVEGDARFSILSPMEVLVTHGKVRARVPEPAQGFRVLTDAGEVVDLGTEFAVAVTPKGAEVHVLDGEIDWHPRGLPSQRLEKGNATRLNDGIEFPMQADSEQFVGPEELQQRLLTQRDARIQAWRESSRQLSADPHLLAHYQMASPQNSVRRLDNLAAGSNRSASEGAIVAATPTSDRWGHPAGGLDFSPAGSRVRVQVEGEYQDLTLACWVRINSLDRWYNSLFLTDGHELGEPHWQIMDDGRLFFSVKKNDPPFTDDVRDKHIFYSPPFWRTSLSGQWLMLATVYDSERKLVTHYLNGKVLSEEEIPEEYLVEKIRIGDASLCNWGLPSRNQPRFAIRNLNGALDEFLLFSRPLSAQEIQELYRVGTP</sequence>
<accession>F0SH44</accession>
<evidence type="ECO:0000313" key="3">
    <source>
        <dbReference type="EMBL" id="ADY60585.1"/>
    </source>
</evidence>
<dbReference type="AlphaFoldDB" id="F0SH44"/>
<protein>
    <submittedName>
        <fullName evidence="3">FecR protein</fullName>
    </submittedName>
</protein>
<gene>
    <name evidence="3" type="ordered locus">Plabr_2988</name>
</gene>
<feature type="domain" description="FecR protein" evidence="2">
    <location>
        <begin position="189"/>
        <end position="242"/>
    </location>
</feature>
<organism evidence="3 4">
    <name type="scientific">Rubinisphaera brasiliensis (strain ATCC 49424 / DSM 5305 / JCM 21570 / IAM 15109 / NBRC 103401 / IFAM 1448)</name>
    <name type="common">Planctomyces brasiliensis</name>
    <dbReference type="NCBI Taxonomy" id="756272"/>
    <lineage>
        <taxon>Bacteria</taxon>
        <taxon>Pseudomonadati</taxon>
        <taxon>Planctomycetota</taxon>
        <taxon>Planctomycetia</taxon>
        <taxon>Planctomycetales</taxon>
        <taxon>Planctomycetaceae</taxon>
        <taxon>Rubinisphaera</taxon>
    </lineage>
</organism>